<feature type="disulfide bond" evidence="7">
    <location>
        <begin position="656"/>
        <end position="665"/>
    </location>
</feature>
<feature type="compositionally biased region" description="Pro residues" evidence="9">
    <location>
        <begin position="762"/>
        <end position="772"/>
    </location>
</feature>
<feature type="compositionally biased region" description="Pro residues" evidence="9">
    <location>
        <begin position="805"/>
        <end position="814"/>
    </location>
</feature>
<dbReference type="EMBL" id="JBHFQA010000023">
    <property type="protein sequence ID" value="KAL2078432.1"/>
    <property type="molecule type" value="Genomic_DNA"/>
</dbReference>
<feature type="signal peptide" evidence="11">
    <location>
        <begin position="1"/>
        <end position="18"/>
    </location>
</feature>
<keyword evidence="2 7" id="KW-0245">EGF-like domain</keyword>
<feature type="region of interest" description="Disordered" evidence="9">
    <location>
        <begin position="756"/>
        <end position="830"/>
    </location>
</feature>
<evidence type="ECO:0000256" key="6">
    <source>
        <dbReference type="ARBA" id="ARBA00023157"/>
    </source>
</evidence>
<dbReference type="InterPro" id="IPR034027">
    <property type="entry name" value="Reprolysin_adamalysin"/>
</dbReference>
<keyword evidence="8" id="KW-0862">Zinc</keyword>
<evidence type="ECO:0008006" key="17">
    <source>
        <dbReference type="Google" id="ProtNLM"/>
    </source>
</evidence>
<feature type="disulfide bond" evidence="7">
    <location>
        <begin position="638"/>
        <end position="648"/>
    </location>
</feature>
<dbReference type="PROSITE" id="PS50026">
    <property type="entry name" value="EGF_3"/>
    <property type="match status" value="1"/>
</dbReference>
<dbReference type="Gene3D" id="4.10.70.10">
    <property type="entry name" value="Disintegrin domain"/>
    <property type="match status" value="1"/>
</dbReference>
<feature type="domain" description="EGF-like" evidence="12">
    <location>
        <begin position="634"/>
        <end position="666"/>
    </location>
</feature>
<feature type="active site" evidence="8">
    <location>
        <position position="342"/>
    </location>
</feature>
<dbReference type="InterPro" id="IPR006586">
    <property type="entry name" value="ADAM_Cys-rich"/>
</dbReference>
<dbReference type="SUPFAM" id="SSF55486">
    <property type="entry name" value="Metalloproteases ('zincins'), catalytic domain"/>
    <property type="match status" value="1"/>
</dbReference>
<dbReference type="SMART" id="SM00050">
    <property type="entry name" value="DISIN"/>
    <property type="match status" value="1"/>
</dbReference>
<name>A0ABD1IUC9_9TELE</name>
<dbReference type="Proteomes" id="UP001591681">
    <property type="component" value="Unassembled WGS sequence"/>
</dbReference>
<reference evidence="15 16" key="1">
    <citation type="submission" date="2024-09" db="EMBL/GenBank/DDBJ databases">
        <title>A chromosome-level genome assembly of Gray's grenadier anchovy, Coilia grayii.</title>
        <authorList>
            <person name="Fu Z."/>
        </authorList>
    </citation>
    <scope>NUCLEOTIDE SEQUENCE [LARGE SCALE GENOMIC DNA]</scope>
    <source>
        <strain evidence="15">G4</strain>
        <tissue evidence="15">Muscle</tissue>
    </source>
</reference>
<dbReference type="InterPro" id="IPR024079">
    <property type="entry name" value="MetalloPept_cat_dom_sf"/>
</dbReference>
<dbReference type="InterPro" id="IPR000742">
    <property type="entry name" value="EGF"/>
</dbReference>
<evidence type="ECO:0000256" key="3">
    <source>
        <dbReference type="ARBA" id="ARBA00022692"/>
    </source>
</evidence>
<evidence type="ECO:0000259" key="13">
    <source>
        <dbReference type="PROSITE" id="PS50214"/>
    </source>
</evidence>
<dbReference type="Gene3D" id="2.10.25.10">
    <property type="entry name" value="Laminin"/>
    <property type="match status" value="1"/>
</dbReference>
<dbReference type="PANTHER" id="PTHR11905:SF20">
    <property type="entry name" value="DISINTEGRIN AND METALLOPROTEINASE DOMAIN-CONTAINING PROTEIN 8"/>
    <property type="match status" value="1"/>
</dbReference>
<evidence type="ECO:0000256" key="4">
    <source>
        <dbReference type="ARBA" id="ARBA00022989"/>
    </source>
</evidence>
<dbReference type="Pfam" id="PF01562">
    <property type="entry name" value="Pep_M12B_propep"/>
    <property type="match status" value="1"/>
</dbReference>
<keyword evidence="4 10" id="KW-1133">Transmembrane helix</keyword>
<dbReference type="Pfam" id="PF08516">
    <property type="entry name" value="ADAM_CR"/>
    <property type="match status" value="1"/>
</dbReference>
<dbReference type="InterPro" id="IPR036436">
    <property type="entry name" value="Disintegrin_dom_sf"/>
</dbReference>
<proteinExistence type="predicted"/>
<dbReference type="InterPro" id="IPR001762">
    <property type="entry name" value="Disintegrin_dom"/>
</dbReference>
<feature type="domain" description="Peptidase M12B" evidence="14">
    <location>
        <begin position="207"/>
        <end position="407"/>
    </location>
</feature>
<evidence type="ECO:0000256" key="2">
    <source>
        <dbReference type="ARBA" id="ARBA00022536"/>
    </source>
</evidence>
<dbReference type="FunFam" id="4.10.70.10:FF:000001">
    <property type="entry name" value="Disintegrin and metalloproteinase domain-containing protein 22"/>
    <property type="match status" value="1"/>
</dbReference>
<dbReference type="PROSITE" id="PS50214">
    <property type="entry name" value="DISINTEGRIN_2"/>
    <property type="match status" value="1"/>
</dbReference>
<evidence type="ECO:0000256" key="11">
    <source>
        <dbReference type="SAM" id="SignalP"/>
    </source>
</evidence>
<dbReference type="Gene3D" id="3.40.390.10">
    <property type="entry name" value="Collagenase (Catalytic Domain)"/>
    <property type="match status" value="1"/>
</dbReference>
<dbReference type="Pfam" id="PF01421">
    <property type="entry name" value="Reprolysin"/>
    <property type="match status" value="1"/>
</dbReference>
<evidence type="ECO:0000256" key="10">
    <source>
        <dbReference type="SAM" id="Phobius"/>
    </source>
</evidence>
<evidence type="ECO:0000256" key="8">
    <source>
        <dbReference type="PROSITE-ProRule" id="PRU00276"/>
    </source>
</evidence>
<feature type="chain" id="PRO_5044835513" description="Disintegrin and metalloproteinase domain-containing protein 8" evidence="11">
    <location>
        <begin position="19"/>
        <end position="830"/>
    </location>
</feature>
<evidence type="ECO:0000313" key="15">
    <source>
        <dbReference type="EMBL" id="KAL2078432.1"/>
    </source>
</evidence>
<feature type="binding site" evidence="8">
    <location>
        <position position="341"/>
    </location>
    <ligand>
        <name>Zn(2+)</name>
        <dbReference type="ChEBI" id="CHEBI:29105"/>
        <note>catalytic</note>
    </ligand>
</feature>
<dbReference type="Pfam" id="PF07974">
    <property type="entry name" value="EGF_2"/>
    <property type="match status" value="1"/>
</dbReference>
<sequence length="830" mass="91252">MGYMCNVVFAICISAAIGDFVHQLPNVAHYEVVRPLPLNNRNKRSLAQGDEVKRYPDELRYELHFDGRNHTVHLEKNRFLIGRNYTETYYNQDGTPVTTFPFNESQDHCYYHGYIQGLDDSSVSVGVCSGISGFLQARQQMYLIEPLGRGVDGEHAVYRAEHLKGTEGAACGLSNSTEEHDSAIQPRVARVYEPIGQRNEPRFDKPRYVQLYLVVDKTEFDRYKTMENVRARMQHVAHLVDSYYRAVNIRVLLVGMEVWTAADKFTVSSSEDITLDNFLVWVKENRVKRVHFDNAQFVTGIDFSGDTVGLTNTFAMCSDRSAGVIQDYHENALALAGTIAHEMGHNFGMSHDAAGCSCGPYRESKCLMATNVEKRAQTFPKLFSDCSLKQLSEFLNSPAIGCLDDPPEPDSLYGGIVCGNGVVDTGEQCDCGPVEECKNPCCDASTCRLTAGSQCAEGSCCENCQIKPPGSVCRAAAHDCDLAEYCTTSGTCPVDSFKMNGQVCNHGDGYCYNGLCPSANAHCKRLWGPDARSPPECFHRNMRGEAEAHCGYSGRTPKPCSDRDMMCGKLFCDGENWVKKHPFVGQGGSWPFPRCYFLADIFDPAGHGMVPTGTKCGHNRVCYNYKCQDVEVYGNKNCSANCNNHGVCNHKGECHCDPGWASPYCSSKEYSTPDNGVIIGVCAAGAVILLLALLVGGARFWKKGKPGYFCKKKPHSGKMTPSYQREHAGESQLTQPLNISQPVFLETTSKRMDAPSVIPVMPSRPAPLPPQNSPRLSSQGSNAHMRPTPPPKPSPAVSAKLAQQPTPPPVPPVKPSAVNVDMRHTQVSLT</sequence>
<feature type="binding site" evidence="8">
    <location>
        <position position="351"/>
    </location>
    <ligand>
        <name>Zn(2+)</name>
        <dbReference type="ChEBI" id="CHEBI:29105"/>
        <note>catalytic</note>
    </ligand>
</feature>
<keyword evidence="6 7" id="KW-1015">Disulfide bond</keyword>
<feature type="compositionally biased region" description="Polar residues" evidence="9">
    <location>
        <begin position="773"/>
        <end position="782"/>
    </location>
</feature>
<dbReference type="FunFam" id="3.40.390.10:FF:000002">
    <property type="entry name" value="Disintegrin and metalloproteinase domain-containing protein 22"/>
    <property type="match status" value="1"/>
</dbReference>
<keyword evidence="16" id="KW-1185">Reference proteome</keyword>
<keyword evidence="11" id="KW-0732">Signal</keyword>
<feature type="transmembrane region" description="Helical" evidence="10">
    <location>
        <begin position="677"/>
        <end position="701"/>
    </location>
</feature>
<accession>A0ABD1IUC9</accession>
<dbReference type="CDD" id="cd04269">
    <property type="entry name" value="ZnMc_adamalysin_II_like"/>
    <property type="match status" value="1"/>
</dbReference>
<keyword evidence="3 10" id="KW-0812">Transmembrane</keyword>
<comment type="caution">
    <text evidence="15">The sequence shown here is derived from an EMBL/GenBank/DDBJ whole genome shotgun (WGS) entry which is preliminary data.</text>
</comment>
<evidence type="ECO:0000259" key="12">
    <source>
        <dbReference type="PROSITE" id="PS50026"/>
    </source>
</evidence>
<evidence type="ECO:0000256" key="9">
    <source>
        <dbReference type="SAM" id="MobiDB-lite"/>
    </source>
</evidence>
<gene>
    <name evidence="15" type="ORF">ACEWY4_026117</name>
</gene>
<dbReference type="PROSITE" id="PS50215">
    <property type="entry name" value="ADAM_MEPRO"/>
    <property type="match status" value="1"/>
</dbReference>
<dbReference type="PROSITE" id="PS00427">
    <property type="entry name" value="DISINTEGRIN_1"/>
    <property type="match status" value="1"/>
</dbReference>
<evidence type="ECO:0000256" key="5">
    <source>
        <dbReference type="ARBA" id="ARBA00023136"/>
    </source>
</evidence>
<evidence type="ECO:0000256" key="1">
    <source>
        <dbReference type="ARBA" id="ARBA00004479"/>
    </source>
</evidence>
<dbReference type="PANTHER" id="PTHR11905">
    <property type="entry name" value="ADAM A DISINTEGRIN AND METALLOPROTEASE DOMAIN"/>
    <property type="match status" value="1"/>
</dbReference>
<evidence type="ECO:0000256" key="7">
    <source>
        <dbReference type="PROSITE-ProRule" id="PRU00076"/>
    </source>
</evidence>
<dbReference type="InterPro" id="IPR001590">
    <property type="entry name" value="Peptidase_M12B"/>
</dbReference>
<organism evidence="15 16">
    <name type="scientific">Coilia grayii</name>
    <name type="common">Gray's grenadier anchovy</name>
    <dbReference type="NCBI Taxonomy" id="363190"/>
    <lineage>
        <taxon>Eukaryota</taxon>
        <taxon>Metazoa</taxon>
        <taxon>Chordata</taxon>
        <taxon>Craniata</taxon>
        <taxon>Vertebrata</taxon>
        <taxon>Euteleostomi</taxon>
        <taxon>Actinopterygii</taxon>
        <taxon>Neopterygii</taxon>
        <taxon>Teleostei</taxon>
        <taxon>Clupei</taxon>
        <taxon>Clupeiformes</taxon>
        <taxon>Clupeoidei</taxon>
        <taxon>Engraulidae</taxon>
        <taxon>Coilinae</taxon>
        <taxon>Coilia</taxon>
    </lineage>
</organism>
<dbReference type="InterPro" id="IPR018358">
    <property type="entry name" value="Disintegrin_CS"/>
</dbReference>
<keyword evidence="5 10" id="KW-0472">Membrane</keyword>
<dbReference type="InterPro" id="IPR002870">
    <property type="entry name" value="Peptidase_M12B_N"/>
</dbReference>
<dbReference type="SMART" id="SM00608">
    <property type="entry name" value="ACR"/>
    <property type="match status" value="1"/>
</dbReference>
<evidence type="ECO:0000259" key="14">
    <source>
        <dbReference type="PROSITE" id="PS50215"/>
    </source>
</evidence>
<dbReference type="AlphaFoldDB" id="A0ABD1IUC9"/>
<dbReference type="SUPFAM" id="SSF57552">
    <property type="entry name" value="Blood coagulation inhibitor (disintegrin)"/>
    <property type="match status" value="1"/>
</dbReference>
<feature type="domain" description="Disintegrin" evidence="13">
    <location>
        <begin position="415"/>
        <end position="500"/>
    </location>
</feature>
<dbReference type="Pfam" id="PF00200">
    <property type="entry name" value="Disintegrin"/>
    <property type="match status" value="1"/>
</dbReference>
<feature type="binding site" evidence="8">
    <location>
        <position position="345"/>
    </location>
    <ligand>
        <name>Zn(2+)</name>
        <dbReference type="ChEBI" id="CHEBI:29105"/>
        <note>catalytic</note>
    </ligand>
</feature>
<dbReference type="InterPro" id="IPR013111">
    <property type="entry name" value="EGF_extracell"/>
</dbReference>
<comment type="subcellular location">
    <subcellularLocation>
        <location evidence="1">Membrane</location>
        <topology evidence="1">Single-pass type I membrane protein</topology>
    </subcellularLocation>
</comment>
<evidence type="ECO:0000313" key="16">
    <source>
        <dbReference type="Proteomes" id="UP001591681"/>
    </source>
</evidence>
<protein>
    <recommendedName>
        <fullName evidence="17">Disintegrin and metalloproteinase domain-containing protein 8</fullName>
    </recommendedName>
</protein>
<feature type="region of interest" description="Disordered" evidence="9">
    <location>
        <begin position="713"/>
        <end position="737"/>
    </location>
</feature>
<dbReference type="GO" id="GO:0046872">
    <property type="term" value="F:metal ion binding"/>
    <property type="evidence" value="ECO:0007669"/>
    <property type="project" value="UniProtKB-KW"/>
</dbReference>
<dbReference type="PROSITE" id="PS01186">
    <property type="entry name" value="EGF_2"/>
    <property type="match status" value="1"/>
</dbReference>
<dbReference type="GO" id="GO:0005886">
    <property type="term" value="C:plasma membrane"/>
    <property type="evidence" value="ECO:0007669"/>
    <property type="project" value="UniProtKB-ARBA"/>
</dbReference>
<comment type="caution">
    <text evidence="7">Lacks conserved residue(s) required for the propagation of feature annotation.</text>
</comment>
<keyword evidence="8" id="KW-0479">Metal-binding</keyword>